<protein>
    <recommendedName>
        <fullName evidence="1">RNA-directed DNA polymerase</fullName>
        <ecNumber evidence="1">2.7.7.49</ecNumber>
    </recommendedName>
</protein>
<dbReference type="PANTHER" id="PTHR37984">
    <property type="entry name" value="PROTEIN CBG26694"/>
    <property type="match status" value="1"/>
</dbReference>
<feature type="domain" description="Integrase catalytic" evidence="2">
    <location>
        <begin position="139"/>
        <end position="251"/>
    </location>
</feature>
<dbReference type="Gene3D" id="1.10.340.70">
    <property type="match status" value="1"/>
</dbReference>
<dbReference type="FunFam" id="3.30.420.10:FF:000063">
    <property type="entry name" value="Retrovirus-related Pol polyprotein from transposon 297-like Protein"/>
    <property type="match status" value="1"/>
</dbReference>
<reference evidence="3" key="1">
    <citation type="submission" date="2019-12" db="EMBL/GenBank/DDBJ databases">
        <title>An insight into the sialome of adult female Ixodes ricinus ticks feeding for 6 days.</title>
        <authorList>
            <person name="Perner J."/>
            <person name="Ribeiro J.M.C."/>
        </authorList>
    </citation>
    <scope>NUCLEOTIDE SEQUENCE</scope>
    <source>
        <strain evidence="3">Semi-engorged</strain>
        <tissue evidence="3">Salivary glands</tissue>
    </source>
</reference>
<organism evidence="3">
    <name type="scientific">Ixodes ricinus</name>
    <name type="common">Common tick</name>
    <name type="synonym">Acarus ricinus</name>
    <dbReference type="NCBI Taxonomy" id="34613"/>
    <lineage>
        <taxon>Eukaryota</taxon>
        <taxon>Metazoa</taxon>
        <taxon>Ecdysozoa</taxon>
        <taxon>Arthropoda</taxon>
        <taxon>Chelicerata</taxon>
        <taxon>Arachnida</taxon>
        <taxon>Acari</taxon>
        <taxon>Parasitiformes</taxon>
        <taxon>Ixodida</taxon>
        <taxon>Ixodoidea</taxon>
        <taxon>Ixodidae</taxon>
        <taxon>Ixodinae</taxon>
        <taxon>Ixodes</taxon>
    </lineage>
</organism>
<sequence length="280" mass="31873">MEVLAIVPMSQSTLEEFKEPLQHDYSLQDVLQATMNGWPNDNKMTETMKLFSPIRDELVVYEGLLFRSDKIVIPKTWHKSVLERVHDGQLGISSCLKRARESIYWPGMSEDIKRLVLSCPICESKQKKPPSEPLMMKEVPKLPWERVAIDLFDFNGKTNIAIVESYSGFIDNSELRNASSSEVIAALKRWFSTHGIQRILESDNGACFVAREFQDFKRKWGFDHVTSSPRYPKSNGLAERAVQVVKNILKKCTEDGSDVQLALLNLRNVPRDGELGSPTQ</sequence>
<proteinExistence type="predicted"/>
<dbReference type="PROSITE" id="PS50994">
    <property type="entry name" value="INTEGRASE"/>
    <property type="match status" value="1"/>
</dbReference>
<dbReference type="InterPro" id="IPR001584">
    <property type="entry name" value="Integrase_cat-core"/>
</dbReference>
<dbReference type="SUPFAM" id="SSF53098">
    <property type="entry name" value="Ribonuclease H-like"/>
    <property type="match status" value="1"/>
</dbReference>
<evidence type="ECO:0000256" key="1">
    <source>
        <dbReference type="ARBA" id="ARBA00012493"/>
    </source>
</evidence>
<dbReference type="InterPro" id="IPR012337">
    <property type="entry name" value="RNaseH-like_sf"/>
</dbReference>
<dbReference type="Pfam" id="PF17921">
    <property type="entry name" value="Integrase_H2C2"/>
    <property type="match status" value="1"/>
</dbReference>
<dbReference type="InterPro" id="IPR036397">
    <property type="entry name" value="RNaseH_sf"/>
</dbReference>
<evidence type="ECO:0000259" key="2">
    <source>
        <dbReference type="PROSITE" id="PS50994"/>
    </source>
</evidence>
<dbReference type="FunFam" id="1.10.340.70:FF:000003">
    <property type="entry name" value="Protein CBG25708"/>
    <property type="match status" value="1"/>
</dbReference>
<dbReference type="PANTHER" id="PTHR37984:SF8">
    <property type="entry name" value="CCHC-TYPE DOMAIN-CONTAINING PROTEIN"/>
    <property type="match status" value="1"/>
</dbReference>
<dbReference type="InterPro" id="IPR041588">
    <property type="entry name" value="Integrase_H2C2"/>
</dbReference>
<dbReference type="InterPro" id="IPR050951">
    <property type="entry name" value="Retrovirus_Pol_polyprotein"/>
</dbReference>
<dbReference type="GO" id="GO:0015074">
    <property type="term" value="P:DNA integration"/>
    <property type="evidence" value="ECO:0007669"/>
    <property type="project" value="InterPro"/>
</dbReference>
<dbReference type="AlphaFoldDB" id="A0A6B0V714"/>
<evidence type="ECO:0000313" key="3">
    <source>
        <dbReference type="EMBL" id="MXU97605.1"/>
    </source>
</evidence>
<dbReference type="Pfam" id="PF00665">
    <property type="entry name" value="rve"/>
    <property type="match status" value="1"/>
</dbReference>
<dbReference type="EC" id="2.7.7.49" evidence="1"/>
<dbReference type="EMBL" id="GIFC01015522">
    <property type="protein sequence ID" value="MXU97605.1"/>
    <property type="molecule type" value="Transcribed_RNA"/>
</dbReference>
<accession>A0A6B0V714</accession>
<dbReference type="Gene3D" id="3.30.420.10">
    <property type="entry name" value="Ribonuclease H-like superfamily/Ribonuclease H"/>
    <property type="match status" value="1"/>
</dbReference>
<dbReference type="GO" id="GO:0003676">
    <property type="term" value="F:nucleic acid binding"/>
    <property type="evidence" value="ECO:0007669"/>
    <property type="project" value="InterPro"/>
</dbReference>
<name>A0A6B0V714_IXORI</name>
<dbReference type="GO" id="GO:0003964">
    <property type="term" value="F:RNA-directed DNA polymerase activity"/>
    <property type="evidence" value="ECO:0007669"/>
    <property type="project" value="UniProtKB-EC"/>
</dbReference>